<dbReference type="AlphaFoldDB" id="A0A0E9S3Y4"/>
<sequence length="17" mass="1911">MKSLNHHKSSIKAVFAI</sequence>
<evidence type="ECO:0000313" key="1">
    <source>
        <dbReference type="EMBL" id="JAH35991.1"/>
    </source>
</evidence>
<accession>A0A0E9S3Y4</accession>
<name>A0A0E9S3Y4_ANGAN</name>
<dbReference type="EMBL" id="GBXM01072586">
    <property type="protein sequence ID" value="JAH35991.1"/>
    <property type="molecule type" value="Transcribed_RNA"/>
</dbReference>
<organism evidence="1">
    <name type="scientific">Anguilla anguilla</name>
    <name type="common">European freshwater eel</name>
    <name type="synonym">Muraena anguilla</name>
    <dbReference type="NCBI Taxonomy" id="7936"/>
    <lineage>
        <taxon>Eukaryota</taxon>
        <taxon>Metazoa</taxon>
        <taxon>Chordata</taxon>
        <taxon>Craniata</taxon>
        <taxon>Vertebrata</taxon>
        <taxon>Euteleostomi</taxon>
        <taxon>Actinopterygii</taxon>
        <taxon>Neopterygii</taxon>
        <taxon>Teleostei</taxon>
        <taxon>Anguilliformes</taxon>
        <taxon>Anguillidae</taxon>
        <taxon>Anguilla</taxon>
    </lineage>
</organism>
<reference evidence="1" key="2">
    <citation type="journal article" date="2015" name="Fish Shellfish Immunol.">
        <title>Early steps in the European eel (Anguilla anguilla)-Vibrio vulnificus interaction in the gills: Role of the RtxA13 toxin.</title>
        <authorList>
            <person name="Callol A."/>
            <person name="Pajuelo D."/>
            <person name="Ebbesson L."/>
            <person name="Teles M."/>
            <person name="MacKenzie S."/>
            <person name="Amaro C."/>
        </authorList>
    </citation>
    <scope>NUCLEOTIDE SEQUENCE</scope>
</reference>
<proteinExistence type="predicted"/>
<protein>
    <submittedName>
        <fullName evidence="1">Uncharacterized protein</fullName>
    </submittedName>
</protein>
<reference evidence="1" key="1">
    <citation type="submission" date="2014-11" db="EMBL/GenBank/DDBJ databases">
        <authorList>
            <person name="Amaro Gonzalez C."/>
        </authorList>
    </citation>
    <scope>NUCLEOTIDE SEQUENCE</scope>
</reference>